<dbReference type="PANTHER" id="PTHR46033:SF71">
    <property type="entry name" value="OS11G0534500 PROTEIN"/>
    <property type="match status" value="1"/>
</dbReference>
<evidence type="ECO:0000256" key="1">
    <source>
        <dbReference type="SAM" id="MobiDB-lite"/>
    </source>
</evidence>
<accession>A0AAV8FZT8</accession>
<evidence type="ECO:0000313" key="3">
    <source>
        <dbReference type="EMBL" id="KAJ4798980.1"/>
    </source>
</evidence>
<dbReference type="GO" id="GO:0010073">
    <property type="term" value="P:meristem maintenance"/>
    <property type="evidence" value="ECO:0007669"/>
    <property type="project" value="InterPro"/>
</dbReference>
<keyword evidence="5" id="KW-1185">Reference proteome</keyword>
<dbReference type="InterPro" id="IPR019557">
    <property type="entry name" value="AminoTfrase-like_pln_mobile"/>
</dbReference>
<dbReference type="Proteomes" id="UP001140206">
    <property type="component" value="Chromosome 1"/>
</dbReference>
<reference evidence="3" key="1">
    <citation type="submission" date="2022-08" db="EMBL/GenBank/DDBJ databases">
        <authorList>
            <person name="Marques A."/>
        </authorList>
    </citation>
    <scope>NUCLEOTIDE SEQUENCE</scope>
    <source>
        <strain evidence="3">RhyPub2mFocal</strain>
        <tissue evidence="3">Leaves</tissue>
    </source>
</reference>
<name>A0AAV8FZT8_9POAL</name>
<protein>
    <submittedName>
        <fullName evidence="3">Serine/threonine-protein phosphatase 7 long form-like protein</fullName>
    </submittedName>
</protein>
<sequence>MPPRRRVPETAPRRSTRLRGDPSASTSTGSVAAEASTSADVVPPDPVIADRVLHLDGSKVRGTGHWRGIIHKAKMPRTDGVDERLRRLGLIHFVQLGHMPLDHSLLQGLAMFWRPETHTFFFPHDVAFLYGLPTTGRTVTGRTDYDAIQLLQDFALPEDTDMAIVEKCFREKEQKRSHSVMLKKLREVWAQFGVPGADDAGRIDRYTRACVLEIFGCELFPDSTGDSIPCFYLQLLQDLHSSNSVQYNWGAATLAMLYRGLDTAFINNNINIGAPWLLLQLWSYARLLLSRPTITKDFEGWGLPDIDSCPPYGRKWTTRQRSKKVTGPTRSGVDYGRDVCMKMKSEHVVWRPYDHIRDRMPRCAQIDQRMFLLRIPCIHYWVVMWHYADRVMHQFMLYQTVPPPPPEVWSRMEQLMGYQHHTYRGIDWHDIFANEVNKWTNTNEATVIEDRPWSEDIWTDYQRWLSVYGGAHLVLIPDGAATAPVRDLSYLRETPGHMSLLKHTLREALRGCAWAVTKGFRRAGKKLLRGCSTSLDIVGEAHRLPRLLESKGLQSDIESIPDTDDEDSAPEPGSIEEQQFMRV</sequence>
<organism evidence="3 5">
    <name type="scientific">Rhynchospora pubera</name>
    <dbReference type="NCBI Taxonomy" id="906938"/>
    <lineage>
        <taxon>Eukaryota</taxon>
        <taxon>Viridiplantae</taxon>
        <taxon>Streptophyta</taxon>
        <taxon>Embryophyta</taxon>
        <taxon>Tracheophyta</taxon>
        <taxon>Spermatophyta</taxon>
        <taxon>Magnoliopsida</taxon>
        <taxon>Liliopsida</taxon>
        <taxon>Poales</taxon>
        <taxon>Cyperaceae</taxon>
        <taxon>Cyperoideae</taxon>
        <taxon>Rhynchosporeae</taxon>
        <taxon>Rhynchospora</taxon>
    </lineage>
</organism>
<dbReference type="PANTHER" id="PTHR46033">
    <property type="entry name" value="PROTEIN MAIN-LIKE 2"/>
    <property type="match status" value="1"/>
</dbReference>
<feature type="compositionally biased region" description="Acidic residues" evidence="1">
    <location>
        <begin position="559"/>
        <end position="569"/>
    </location>
</feature>
<feature type="compositionally biased region" description="Polar residues" evidence="1">
    <location>
        <begin position="23"/>
        <end position="39"/>
    </location>
</feature>
<feature type="region of interest" description="Disordered" evidence="1">
    <location>
        <begin position="554"/>
        <end position="583"/>
    </location>
</feature>
<dbReference type="EMBL" id="JAMFTS010000001">
    <property type="protein sequence ID" value="KAJ4804378.1"/>
    <property type="molecule type" value="Genomic_DNA"/>
</dbReference>
<dbReference type="Pfam" id="PF10536">
    <property type="entry name" value="PMD"/>
    <property type="match status" value="1"/>
</dbReference>
<dbReference type="AlphaFoldDB" id="A0AAV8FZT8"/>
<dbReference type="EMBL" id="JAMFTS010000002">
    <property type="protein sequence ID" value="KAJ4798980.1"/>
    <property type="molecule type" value="Genomic_DNA"/>
</dbReference>
<proteinExistence type="predicted"/>
<dbReference type="Proteomes" id="UP001140206">
    <property type="component" value="Chromosome 2"/>
</dbReference>
<gene>
    <name evidence="4" type="ORF">LUZ62_016944</name>
    <name evidence="3" type="ORF">LUZ62_050226</name>
</gene>
<evidence type="ECO:0000313" key="5">
    <source>
        <dbReference type="Proteomes" id="UP001140206"/>
    </source>
</evidence>
<feature type="region of interest" description="Disordered" evidence="1">
    <location>
        <begin position="1"/>
        <end position="42"/>
    </location>
</feature>
<dbReference type="InterPro" id="IPR044824">
    <property type="entry name" value="MAIN-like"/>
</dbReference>
<feature type="compositionally biased region" description="Basic and acidic residues" evidence="1">
    <location>
        <begin position="1"/>
        <end position="12"/>
    </location>
</feature>
<feature type="domain" description="Aminotransferase-like plant mobile" evidence="2">
    <location>
        <begin position="89"/>
        <end position="464"/>
    </location>
</feature>
<evidence type="ECO:0000313" key="4">
    <source>
        <dbReference type="EMBL" id="KAJ4804378.1"/>
    </source>
</evidence>
<comment type="caution">
    <text evidence="3">The sequence shown here is derived from an EMBL/GenBank/DDBJ whole genome shotgun (WGS) entry which is preliminary data.</text>
</comment>
<evidence type="ECO:0000259" key="2">
    <source>
        <dbReference type="Pfam" id="PF10536"/>
    </source>
</evidence>